<dbReference type="AlphaFoldDB" id="X1DYP2"/>
<name>X1DYP2_9ZZZZ</name>
<evidence type="ECO:0000313" key="1">
    <source>
        <dbReference type="EMBL" id="GAH25412.1"/>
    </source>
</evidence>
<dbReference type="EMBL" id="BARU01003601">
    <property type="protein sequence ID" value="GAH25412.1"/>
    <property type="molecule type" value="Genomic_DNA"/>
</dbReference>
<gene>
    <name evidence="1" type="ORF">S03H2_07703</name>
</gene>
<sequence length="42" mass="4764">MNFNDFLKDGSIKQFKAVKSQIYDLVSSAENDIQASIDLITR</sequence>
<proteinExistence type="predicted"/>
<accession>X1DYP2</accession>
<reference evidence="1" key="1">
    <citation type="journal article" date="2014" name="Front. Microbiol.">
        <title>High frequency of phylogenetically diverse reductive dehalogenase-homologous genes in deep subseafloor sedimentary metagenomes.</title>
        <authorList>
            <person name="Kawai M."/>
            <person name="Futagami T."/>
            <person name="Toyoda A."/>
            <person name="Takaki Y."/>
            <person name="Nishi S."/>
            <person name="Hori S."/>
            <person name="Arai W."/>
            <person name="Tsubouchi T."/>
            <person name="Morono Y."/>
            <person name="Uchiyama I."/>
            <person name="Ito T."/>
            <person name="Fujiyama A."/>
            <person name="Inagaki F."/>
            <person name="Takami H."/>
        </authorList>
    </citation>
    <scope>NUCLEOTIDE SEQUENCE</scope>
    <source>
        <strain evidence="1">Expedition CK06-06</strain>
    </source>
</reference>
<protein>
    <submittedName>
        <fullName evidence="1">Uncharacterized protein</fullName>
    </submittedName>
</protein>
<comment type="caution">
    <text evidence="1">The sequence shown here is derived from an EMBL/GenBank/DDBJ whole genome shotgun (WGS) entry which is preliminary data.</text>
</comment>
<organism evidence="1">
    <name type="scientific">marine sediment metagenome</name>
    <dbReference type="NCBI Taxonomy" id="412755"/>
    <lineage>
        <taxon>unclassified sequences</taxon>
        <taxon>metagenomes</taxon>
        <taxon>ecological metagenomes</taxon>
    </lineage>
</organism>